<evidence type="ECO:0000313" key="3">
    <source>
        <dbReference type="Proteomes" id="UP001597051"/>
    </source>
</evidence>
<comment type="caution">
    <text evidence="2">The sequence shown here is derived from an EMBL/GenBank/DDBJ whole genome shotgun (WGS) entry which is preliminary data.</text>
</comment>
<dbReference type="RefSeq" id="WP_379752883.1">
    <property type="nucleotide sequence ID" value="NZ_JBHSYB010000002.1"/>
</dbReference>
<keyword evidence="1" id="KW-0732">Signal</keyword>
<dbReference type="Proteomes" id="UP001597051">
    <property type="component" value="Unassembled WGS sequence"/>
</dbReference>
<dbReference type="SUPFAM" id="SSF56935">
    <property type="entry name" value="Porins"/>
    <property type="match status" value="1"/>
</dbReference>
<proteinExistence type="predicted"/>
<feature type="chain" id="PRO_5046518734" description="Long-chain fatty acid transport protein" evidence="1">
    <location>
        <begin position="20"/>
        <end position="416"/>
    </location>
</feature>
<evidence type="ECO:0000313" key="2">
    <source>
        <dbReference type="EMBL" id="MFD0983328.1"/>
    </source>
</evidence>
<gene>
    <name evidence="2" type="ORF">ACFQ0S_02455</name>
</gene>
<feature type="signal peptide" evidence="1">
    <location>
        <begin position="1"/>
        <end position="19"/>
    </location>
</feature>
<evidence type="ECO:0008006" key="4">
    <source>
        <dbReference type="Google" id="ProtNLM"/>
    </source>
</evidence>
<evidence type="ECO:0000256" key="1">
    <source>
        <dbReference type="SAM" id="SignalP"/>
    </source>
</evidence>
<dbReference type="EMBL" id="JBHTIZ010000005">
    <property type="protein sequence ID" value="MFD0983328.1"/>
    <property type="molecule type" value="Genomic_DNA"/>
</dbReference>
<protein>
    <recommendedName>
        <fullName evidence="4">Long-chain fatty acid transport protein</fullName>
    </recommendedName>
</protein>
<sequence length="416" mass="46050">MIRKFILPLFLLFSIVSFSQNGSASPYSFFGVGDVKFKGTHENSAMGGLAILPDSIHVNLQNPASYASIKLSTFTIGGTFNATQFNSNSANEKAQRSSLDYLAVAIPMKKFGLAFGLLPYSTVGYKIKKEDDVNNITRRYTGDGGLNKAFLGLGYQITPRLSIGTELSYNFGRIETNSIKYLRATQNDGSQETNVSEMSGLTINFGAMYTTKINKNTQFYSALTFTPQSNLSSNNTSNLFSIRYLGDFTPIPIDFLDAQTSKTTIKLPSKYSFGAGLGQSRKWLVGSEVTFQESNTFSNRLSVANNVTYENAVKYSLGGFYIPNYNSFTSYFKKVTYRGGFRYENTGLVINNQSINDYAFTAGLGLPLGGTFSNLNFGVELGKRGTTKSNLIEENYTNILISLSLNDKWFVRRKYD</sequence>
<organism evidence="2 3">
    <name type="scientific">Flavobacterium myungsuense</name>
    <dbReference type="NCBI Taxonomy" id="651823"/>
    <lineage>
        <taxon>Bacteria</taxon>
        <taxon>Pseudomonadati</taxon>
        <taxon>Bacteroidota</taxon>
        <taxon>Flavobacteriia</taxon>
        <taxon>Flavobacteriales</taxon>
        <taxon>Flavobacteriaceae</taxon>
        <taxon>Flavobacterium</taxon>
    </lineage>
</organism>
<dbReference type="Gene3D" id="2.40.160.60">
    <property type="entry name" value="Outer membrane protein transport protein (OMPP1/FadL/TodX)"/>
    <property type="match status" value="1"/>
</dbReference>
<accession>A0ABW3J0T0</accession>
<reference evidence="3" key="1">
    <citation type="journal article" date="2019" name="Int. J. Syst. Evol. Microbiol.">
        <title>The Global Catalogue of Microorganisms (GCM) 10K type strain sequencing project: providing services to taxonomists for standard genome sequencing and annotation.</title>
        <authorList>
            <consortium name="The Broad Institute Genomics Platform"/>
            <consortium name="The Broad Institute Genome Sequencing Center for Infectious Disease"/>
            <person name="Wu L."/>
            <person name="Ma J."/>
        </authorList>
    </citation>
    <scope>NUCLEOTIDE SEQUENCE [LARGE SCALE GENOMIC DNA]</scope>
    <source>
        <strain evidence="3">CECT 7649</strain>
    </source>
</reference>
<keyword evidence="3" id="KW-1185">Reference proteome</keyword>
<name>A0ABW3J0T0_9FLAO</name>